<feature type="compositionally biased region" description="Basic and acidic residues" evidence="1">
    <location>
        <begin position="28"/>
        <end position="40"/>
    </location>
</feature>
<gene>
    <name evidence="2" type="ORF">TTAC_LOCUS2576</name>
</gene>
<keyword evidence="3" id="KW-1185">Reference proteome</keyword>
<reference evidence="2 3" key="2">
    <citation type="submission" date="2018-11" db="EMBL/GenBank/DDBJ databases">
        <authorList>
            <consortium name="Pathogen Informatics"/>
        </authorList>
    </citation>
    <scope>NUCLEOTIDE SEQUENCE [LARGE SCALE GENOMIC DNA]</scope>
</reference>
<feature type="compositionally biased region" description="Low complexity" evidence="1">
    <location>
        <begin position="90"/>
        <end position="103"/>
    </location>
</feature>
<protein>
    <submittedName>
        <fullName evidence="2 4">Uncharacterized protein</fullName>
    </submittedName>
</protein>
<reference evidence="4" key="1">
    <citation type="submission" date="2017-02" db="UniProtKB">
        <authorList>
            <consortium name="WormBaseParasite"/>
        </authorList>
    </citation>
    <scope>IDENTIFICATION</scope>
</reference>
<feature type="compositionally biased region" description="Basic residues" evidence="1">
    <location>
        <begin position="1"/>
        <end position="12"/>
    </location>
</feature>
<dbReference type="WBParaSite" id="TTAC_0000259101-mRNA-1">
    <property type="protein sequence ID" value="TTAC_0000259101-mRNA-1"/>
    <property type="gene ID" value="TTAC_0000259101"/>
</dbReference>
<evidence type="ECO:0000313" key="2">
    <source>
        <dbReference type="EMBL" id="VDM20531.1"/>
    </source>
</evidence>
<evidence type="ECO:0000313" key="4">
    <source>
        <dbReference type="WBParaSite" id="TTAC_0000259101-mRNA-1"/>
    </source>
</evidence>
<dbReference type="EMBL" id="UYWX01001233">
    <property type="protein sequence ID" value="VDM20531.1"/>
    <property type="molecule type" value="Genomic_DNA"/>
</dbReference>
<dbReference type="STRING" id="6205.A0A0R3WPA1"/>
<dbReference type="Proteomes" id="UP000274429">
    <property type="component" value="Unassembled WGS sequence"/>
</dbReference>
<evidence type="ECO:0000256" key="1">
    <source>
        <dbReference type="SAM" id="MobiDB-lite"/>
    </source>
</evidence>
<name>A0A0R3WPA1_HYDTA</name>
<proteinExistence type="predicted"/>
<dbReference type="AlphaFoldDB" id="A0A0R3WPA1"/>
<dbReference type="OrthoDB" id="332390at2759"/>
<accession>A0A0R3WPA1</accession>
<evidence type="ECO:0000313" key="3">
    <source>
        <dbReference type="Proteomes" id="UP000274429"/>
    </source>
</evidence>
<sequence length="202" mass="21853">MDATVPRKRGRPSKVTAATPTRSLSSFKSDDSVVSKVKIENEEEIDDAGSEASSCPIRSQQAAERLLVEVSALSAARPLLRCALSKTCQSEASTEQSAQMQSQQRRRNSTRPRRSATLPDGSSPTKSPPVSGLLAYDLESLRDLLAQGNLPGGPAQVVSQLRLLTQHWTTSNRPGSRLHGCAQDVSAFLEKKLQELAENQQS</sequence>
<feature type="region of interest" description="Disordered" evidence="1">
    <location>
        <begin position="1"/>
        <end position="58"/>
    </location>
</feature>
<feature type="compositionally biased region" description="Basic residues" evidence="1">
    <location>
        <begin position="104"/>
        <end position="114"/>
    </location>
</feature>
<feature type="region of interest" description="Disordered" evidence="1">
    <location>
        <begin position="90"/>
        <end position="132"/>
    </location>
</feature>
<organism evidence="4">
    <name type="scientific">Hydatigena taeniaeformis</name>
    <name type="common">Feline tapeworm</name>
    <name type="synonym">Taenia taeniaeformis</name>
    <dbReference type="NCBI Taxonomy" id="6205"/>
    <lineage>
        <taxon>Eukaryota</taxon>
        <taxon>Metazoa</taxon>
        <taxon>Spiralia</taxon>
        <taxon>Lophotrochozoa</taxon>
        <taxon>Platyhelminthes</taxon>
        <taxon>Cestoda</taxon>
        <taxon>Eucestoda</taxon>
        <taxon>Cyclophyllidea</taxon>
        <taxon>Taeniidae</taxon>
        <taxon>Hydatigera</taxon>
    </lineage>
</organism>